<organism evidence="11 12">
    <name type="scientific">Caldalkalibacillus horti</name>
    <dbReference type="NCBI Taxonomy" id="77523"/>
    <lineage>
        <taxon>Bacteria</taxon>
        <taxon>Bacillati</taxon>
        <taxon>Bacillota</taxon>
        <taxon>Bacilli</taxon>
        <taxon>Bacillales</taxon>
        <taxon>Bacillaceae</taxon>
        <taxon>Caldalkalibacillus</taxon>
    </lineage>
</organism>
<dbReference type="Proteomes" id="UP001235840">
    <property type="component" value="Unassembled WGS sequence"/>
</dbReference>
<dbReference type="InterPro" id="IPR006176">
    <property type="entry name" value="3-OHacyl-CoA_DH_NAD-bd"/>
</dbReference>
<comment type="pathway">
    <text evidence="1">Lipid metabolism; fatty acid beta-oxidation.</text>
</comment>
<sequence>MESIKTQVQSVQGKPLHIKKAAVIGSGVMGASIAAHLANVGIPCYLLDILPQSLSSEEENKGLTLEDPQVRNKLATTALKRLGKMKPAAFYDPSFVERITPGNVEDDLRRIQEVDWIVEVVVENLDVKKELLAKIEKHWKPGTIVTTNTSGISIEAMAEELSDEFKASFMGTHFFNPPRYMKLLEVIPHPLTDSTLLEQMVAFCEKVLGKGVVLAKDTPNFIANRIGTYGLIVSMQEMRDNGYTVDDIDAVSGPAMGRPKSATFRTLDIVGLDTFVHVARNVYEQVEDEEEKQAFALPDYVQEMVRRGWIGEKGGQGFYKKIKTDQGSEILSLDIKTLEYQPKNKVKGTSLDAAKQAKQAPNKLKALYQADDQYAKLAWDLLKKVLIYSAEKVGEIADTIVEIDQAMKWGFNWELGPFEAWDAIGLVESVKRMEKEGLTVPAWVKEWVAEGHESFYEREADQLLYVNKGELRELQTRPTHISLKDKKSKKEAVLSNSGASLIDIGDGVACLEFHSPNNAIGADILMLIQQSMDEVRKNFKGLIIANEGRNFCVGANIMQLLMEAQSGEWDEIDLIVRQFQETMYNLKYFEKPVIAAPHQMTLGGGVEVCMGADVVVPHAETYYGLVEVGVGLIPGGGGCKEMALRASNQIESIKDADLQPVVNKAFETIGLAKVSTSAHEAKKLGLLRKSDPIVLERDAQLYRAKQEVLSLTNAGYRAPIEKKIKVVGENGKAVLQMGVYMMHQAGYISDYDRFIANKLAHVIAGGSVPAGSLVSEQYLLDLEREAFISLCGEPKTQQRIQHMLTKGKPLRN</sequence>
<dbReference type="InterPro" id="IPR036291">
    <property type="entry name" value="NAD(P)-bd_dom_sf"/>
</dbReference>
<evidence type="ECO:0000256" key="2">
    <source>
        <dbReference type="ARBA" id="ARBA00009463"/>
    </source>
</evidence>
<comment type="catalytic activity">
    <reaction evidence="8">
        <text>a (3S)-3-hydroxyacyl-CoA + NAD(+) = a 3-oxoacyl-CoA + NADH + H(+)</text>
        <dbReference type="Rhea" id="RHEA:22432"/>
        <dbReference type="ChEBI" id="CHEBI:15378"/>
        <dbReference type="ChEBI" id="CHEBI:57318"/>
        <dbReference type="ChEBI" id="CHEBI:57540"/>
        <dbReference type="ChEBI" id="CHEBI:57945"/>
        <dbReference type="ChEBI" id="CHEBI:90726"/>
        <dbReference type="EC" id="1.1.1.35"/>
    </reaction>
</comment>
<accession>A0ABT9VTY7</accession>
<keyword evidence="4" id="KW-0442">Lipid degradation</keyword>
<feature type="domain" description="3-hydroxyacyl-CoA dehydrogenase C-terminal" evidence="9">
    <location>
        <begin position="221"/>
        <end position="320"/>
    </location>
</feature>
<evidence type="ECO:0000259" key="9">
    <source>
        <dbReference type="Pfam" id="PF00725"/>
    </source>
</evidence>
<dbReference type="Pfam" id="PF00725">
    <property type="entry name" value="3HCDH"/>
    <property type="match status" value="1"/>
</dbReference>
<dbReference type="Gene3D" id="3.40.50.720">
    <property type="entry name" value="NAD(P)-binding Rossmann-like Domain"/>
    <property type="match status" value="1"/>
</dbReference>
<feature type="domain" description="3-hydroxyacyl-CoA dehydrogenase NAD binding" evidence="10">
    <location>
        <begin position="20"/>
        <end position="218"/>
    </location>
</feature>
<keyword evidence="12" id="KW-1185">Reference proteome</keyword>
<dbReference type="Gene3D" id="1.10.1040.50">
    <property type="match status" value="1"/>
</dbReference>
<reference evidence="11 12" key="1">
    <citation type="submission" date="2023-07" db="EMBL/GenBank/DDBJ databases">
        <title>Genomic Encyclopedia of Type Strains, Phase IV (KMG-IV): sequencing the most valuable type-strain genomes for metagenomic binning, comparative biology and taxonomic classification.</title>
        <authorList>
            <person name="Goeker M."/>
        </authorList>
    </citation>
    <scope>NUCLEOTIDE SEQUENCE [LARGE SCALE GENOMIC DNA]</scope>
    <source>
        <strain evidence="11 12">DSM 12751</strain>
    </source>
</reference>
<keyword evidence="6" id="KW-0520">NAD</keyword>
<gene>
    <name evidence="11" type="ORF">J2S11_000347</name>
</gene>
<dbReference type="PANTHER" id="PTHR48075:SF7">
    <property type="entry name" value="3-HYDROXYACYL-COA DEHYDROGENASE-RELATED"/>
    <property type="match status" value="1"/>
</dbReference>
<dbReference type="Pfam" id="PF02737">
    <property type="entry name" value="3HCDH_N"/>
    <property type="match status" value="1"/>
</dbReference>
<comment type="caution">
    <text evidence="11">The sequence shown here is derived from an EMBL/GenBank/DDBJ whole genome shotgun (WGS) entry which is preliminary data.</text>
</comment>
<dbReference type="InterPro" id="IPR008927">
    <property type="entry name" value="6-PGluconate_DH-like_C_sf"/>
</dbReference>
<evidence type="ECO:0000259" key="10">
    <source>
        <dbReference type="Pfam" id="PF02737"/>
    </source>
</evidence>
<evidence type="ECO:0000256" key="7">
    <source>
        <dbReference type="ARBA" id="ARBA00023098"/>
    </source>
</evidence>
<keyword evidence="5 11" id="KW-0560">Oxidoreductase</keyword>
<evidence type="ECO:0000256" key="8">
    <source>
        <dbReference type="ARBA" id="ARBA00049556"/>
    </source>
</evidence>
<evidence type="ECO:0000256" key="4">
    <source>
        <dbReference type="ARBA" id="ARBA00022963"/>
    </source>
</evidence>
<proteinExistence type="inferred from homology"/>
<comment type="similarity">
    <text evidence="2">Belongs to the 3-hydroxyacyl-CoA dehydrogenase family.</text>
</comment>
<dbReference type="CDD" id="cd06558">
    <property type="entry name" value="crotonase-like"/>
    <property type="match status" value="1"/>
</dbReference>
<protein>
    <submittedName>
        <fullName evidence="11">3-hydroxyacyl-CoA dehydrogenase</fullName>
        <ecNumber evidence="11">1.1.1.35</ecNumber>
    </submittedName>
</protein>
<keyword evidence="3" id="KW-0276">Fatty acid metabolism</keyword>
<dbReference type="Gene3D" id="3.90.226.10">
    <property type="entry name" value="2-enoyl-CoA Hydratase, Chain A, domain 1"/>
    <property type="match status" value="1"/>
</dbReference>
<evidence type="ECO:0000256" key="6">
    <source>
        <dbReference type="ARBA" id="ARBA00023027"/>
    </source>
</evidence>
<evidence type="ECO:0000313" key="11">
    <source>
        <dbReference type="EMBL" id="MDQ0164448.1"/>
    </source>
</evidence>
<dbReference type="GO" id="GO:0003857">
    <property type="term" value="F:(3S)-3-hydroxyacyl-CoA dehydrogenase (NAD+) activity"/>
    <property type="evidence" value="ECO:0007669"/>
    <property type="project" value="UniProtKB-EC"/>
</dbReference>
<dbReference type="InterPro" id="IPR006108">
    <property type="entry name" value="3HC_DH_C"/>
</dbReference>
<dbReference type="PANTHER" id="PTHR48075">
    <property type="entry name" value="3-HYDROXYACYL-COA DEHYDROGENASE FAMILY PROTEIN"/>
    <property type="match status" value="1"/>
</dbReference>
<dbReference type="SUPFAM" id="SSF52096">
    <property type="entry name" value="ClpP/crotonase"/>
    <property type="match status" value="1"/>
</dbReference>
<evidence type="ECO:0000256" key="5">
    <source>
        <dbReference type="ARBA" id="ARBA00023002"/>
    </source>
</evidence>
<name>A0ABT9VTY7_9BACI</name>
<dbReference type="InterPro" id="IPR001753">
    <property type="entry name" value="Enoyl-CoA_hydra/iso"/>
</dbReference>
<dbReference type="EC" id="1.1.1.35" evidence="11"/>
<dbReference type="SUPFAM" id="SSF51735">
    <property type="entry name" value="NAD(P)-binding Rossmann-fold domains"/>
    <property type="match status" value="1"/>
</dbReference>
<dbReference type="InterPro" id="IPR029045">
    <property type="entry name" value="ClpP/crotonase-like_dom_sf"/>
</dbReference>
<dbReference type="SUPFAM" id="SSF48179">
    <property type="entry name" value="6-phosphogluconate dehydrogenase C-terminal domain-like"/>
    <property type="match status" value="2"/>
</dbReference>
<evidence type="ECO:0000256" key="3">
    <source>
        <dbReference type="ARBA" id="ARBA00022832"/>
    </source>
</evidence>
<evidence type="ECO:0000313" key="12">
    <source>
        <dbReference type="Proteomes" id="UP001235840"/>
    </source>
</evidence>
<dbReference type="EMBL" id="JAUSTY010000001">
    <property type="protein sequence ID" value="MDQ0164448.1"/>
    <property type="molecule type" value="Genomic_DNA"/>
</dbReference>
<dbReference type="Pfam" id="PF00378">
    <property type="entry name" value="ECH_1"/>
    <property type="match status" value="1"/>
</dbReference>
<evidence type="ECO:0000256" key="1">
    <source>
        <dbReference type="ARBA" id="ARBA00005005"/>
    </source>
</evidence>
<dbReference type="RefSeq" id="WP_307390045.1">
    <property type="nucleotide sequence ID" value="NZ_BAAADK010000021.1"/>
</dbReference>
<keyword evidence="7" id="KW-0443">Lipid metabolism</keyword>